<evidence type="ECO:0000256" key="2">
    <source>
        <dbReference type="ARBA" id="ARBA00005722"/>
    </source>
</evidence>
<evidence type="ECO:0000313" key="6">
    <source>
        <dbReference type="EMBL" id="TSE28645.1"/>
    </source>
</evidence>
<sequence>MRQPSRWWVCGALAAALPLTVQGQEGESARPALGYVLGGGLSVGRDAVGSSGYALGLRPVWGVWWGRFRLSSGGAASLWNVGRETVVDAGLSTTLVSRSNASLSASLRWDEGRAADDDDPRLRGVPAVRATLRGRLALGYALRPGWSVRAGISQDLLGRGGGTQWSAGLAYRHPVSARSHWDLSAELTGGSAAYRLAHYGIAPAAAGPTGRAAYVPGGGPESVQVGWGLVSALDQDWVLYGGVGVTRLLGAAARSPLVGARQTWGASVGVAYRR</sequence>
<dbReference type="AlphaFoldDB" id="A0A554WYK0"/>
<dbReference type="Proteomes" id="UP000318542">
    <property type="component" value="Unassembled WGS sequence"/>
</dbReference>
<proteinExistence type="inferred from homology"/>
<comment type="caution">
    <text evidence="6">The sequence shown here is derived from an EMBL/GenBank/DDBJ whole genome shotgun (WGS) entry which is preliminary data.</text>
</comment>
<dbReference type="EMBL" id="VJOL01000041">
    <property type="protein sequence ID" value="TSE28645.1"/>
    <property type="molecule type" value="Genomic_DNA"/>
</dbReference>
<keyword evidence="3" id="KW-0732">Signal</keyword>
<dbReference type="PANTHER" id="PTHR38776">
    <property type="entry name" value="MLTA-INTERACTING PROTEIN-RELATED"/>
    <property type="match status" value="1"/>
</dbReference>
<keyword evidence="5" id="KW-0998">Cell outer membrane</keyword>
<dbReference type="PANTHER" id="PTHR38776:SF1">
    <property type="entry name" value="MLTA-INTERACTING PROTEIN-RELATED"/>
    <property type="match status" value="1"/>
</dbReference>
<evidence type="ECO:0000256" key="5">
    <source>
        <dbReference type="ARBA" id="ARBA00023237"/>
    </source>
</evidence>
<comment type="subcellular location">
    <subcellularLocation>
        <location evidence="1">Cell outer membrane</location>
    </subcellularLocation>
</comment>
<dbReference type="RefSeq" id="WP_143903404.1">
    <property type="nucleotide sequence ID" value="NZ_VJOL01000041.1"/>
</dbReference>
<evidence type="ECO:0000256" key="3">
    <source>
        <dbReference type="ARBA" id="ARBA00022729"/>
    </source>
</evidence>
<dbReference type="GO" id="GO:0009279">
    <property type="term" value="C:cell outer membrane"/>
    <property type="evidence" value="ECO:0007669"/>
    <property type="project" value="UniProtKB-SubCell"/>
</dbReference>
<dbReference type="OrthoDB" id="8887104at2"/>
<comment type="similarity">
    <text evidence="2">Belongs to the MipA/OmpV family.</text>
</comment>
<accession>A0A554WYK0</accession>
<reference evidence="6 7" key="1">
    <citation type="submission" date="2019-07" db="EMBL/GenBank/DDBJ databases">
        <title>Tepidimonas thermarum AA-1 draft genome.</title>
        <authorList>
            <person name="Da Costa M.S."/>
            <person name="Froufe H.J.C."/>
            <person name="Egas C."/>
            <person name="Albuquerque L."/>
        </authorList>
    </citation>
    <scope>NUCLEOTIDE SEQUENCE [LARGE SCALE GENOMIC DNA]</scope>
    <source>
        <strain evidence="6 7">AA-1</strain>
    </source>
</reference>
<evidence type="ECO:0000313" key="7">
    <source>
        <dbReference type="Proteomes" id="UP000318542"/>
    </source>
</evidence>
<evidence type="ECO:0000256" key="1">
    <source>
        <dbReference type="ARBA" id="ARBA00004442"/>
    </source>
</evidence>
<dbReference type="InterPro" id="IPR010583">
    <property type="entry name" value="MipA"/>
</dbReference>
<organism evidence="6 7">
    <name type="scientific">Tepidimonas thermarum</name>
    <dbReference type="NCBI Taxonomy" id="335431"/>
    <lineage>
        <taxon>Bacteria</taxon>
        <taxon>Pseudomonadati</taxon>
        <taxon>Pseudomonadota</taxon>
        <taxon>Betaproteobacteria</taxon>
        <taxon>Burkholderiales</taxon>
        <taxon>Tepidimonas</taxon>
    </lineage>
</organism>
<name>A0A554WYK0_9BURK</name>
<keyword evidence="7" id="KW-1185">Reference proteome</keyword>
<protein>
    <submittedName>
        <fullName evidence="6">MltA-interacting protein MipA</fullName>
    </submittedName>
</protein>
<dbReference type="Pfam" id="PF06629">
    <property type="entry name" value="MipA"/>
    <property type="match status" value="1"/>
</dbReference>
<gene>
    <name evidence="6" type="ORF">Tther_01953</name>
</gene>
<keyword evidence="4" id="KW-0472">Membrane</keyword>
<evidence type="ECO:0000256" key="4">
    <source>
        <dbReference type="ARBA" id="ARBA00023136"/>
    </source>
</evidence>